<evidence type="ECO:0000256" key="7">
    <source>
        <dbReference type="ARBA" id="ARBA00023224"/>
    </source>
</evidence>
<dbReference type="EMBL" id="JQ968432">
    <property type="protein sequence ID" value="AGB67504.1"/>
    <property type="molecule type" value="Genomic_DNA"/>
</dbReference>
<dbReference type="InterPro" id="IPR050125">
    <property type="entry name" value="GPCR_opsins"/>
</dbReference>
<feature type="transmembrane region" description="Helical" evidence="9">
    <location>
        <begin position="20"/>
        <end position="44"/>
    </location>
</feature>
<dbReference type="Gene3D" id="1.20.1070.10">
    <property type="entry name" value="Rhodopsin 7-helix transmembrane proteins"/>
    <property type="match status" value="1"/>
</dbReference>
<dbReference type="InterPro" id="IPR000276">
    <property type="entry name" value="GPCR_Rhodpsn"/>
</dbReference>
<gene>
    <name evidence="11" type="primary">op1</name>
</gene>
<proteinExistence type="inferred from homology"/>
<evidence type="ECO:0000256" key="9">
    <source>
        <dbReference type="SAM" id="Phobius"/>
    </source>
</evidence>
<evidence type="ECO:0000256" key="5">
    <source>
        <dbReference type="ARBA" id="ARBA00023136"/>
    </source>
</evidence>
<dbReference type="InterPro" id="IPR017452">
    <property type="entry name" value="GPCR_Rhodpsn_7TM"/>
</dbReference>
<evidence type="ECO:0000256" key="2">
    <source>
        <dbReference type="ARBA" id="ARBA00022692"/>
    </source>
</evidence>
<evidence type="ECO:0000256" key="1">
    <source>
        <dbReference type="ARBA" id="ARBA00004141"/>
    </source>
</evidence>
<dbReference type="PANTHER" id="PTHR24240">
    <property type="entry name" value="OPSIN"/>
    <property type="match status" value="1"/>
</dbReference>
<dbReference type="SUPFAM" id="SSF81321">
    <property type="entry name" value="Family A G protein-coupled receptor-like"/>
    <property type="match status" value="1"/>
</dbReference>
<comment type="subcellular location">
    <subcellularLocation>
        <location evidence="1">Membrane</location>
        <topology evidence="1">Multi-pass membrane protein</topology>
    </subcellularLocation>
</comment>
<sequence>MNTSLKESDSSQQYGKFCIFMGSYIGCVVVIGAIMNSVVIFGLLRFRRDVDLSSSFIISQAFCDIICPLFAYPLSASSGFNCSWLYGYYGCQYYGFVTSYAGYASIFNLAVLSVERFVTLNYPLSRERMINRQNVTLAIVTLHTTAAVWAIIPWFGVSAYIPEGVGTMCSVQWHSDDDSTFLYSIFLIVGAYILPMMIIIYVYGRFLHEIYLLFPRASSFNNQEISQSAREIERQQTLLVFLMVMGYNLAWFPYALVCFISVIGYPEIISPVAASFPAVFAKTSNIVNPIIYCLLNKQFRTLLFRATRVSPGEEGQ</sequence>
<keyword evidence="5 9" id="KW-0472">Membrane</keyword>
<dbReference type="CDD" id="cd14969">
    <property type="entry name" value="7tmA_Opsins_type2_animals"/>
    <property type="match status" value="1"/>
</dbReference>
<evidence type="ECO:0000256" key="3">
    <source>
        <dbReference type="ARBA" id="ARBA00022989"/>
    </source>
</evidence>
<feature type="transmembrane region" description="Helical" evidence="9">
    <location>
        <begin position="181"/>
        <end position="203"/>
    </location>
</feature>
<evidence type="ECO:0000256" key="6">
    <source>
        <dbReference type="ARBA" id="ARBA00023170"/>
    </source>
</evidence>
<evidence type="ECO:0000256" key="8">
    <source>
        <dbReference type="RuleBase" id="RU000688"/>
    </source>
</evidence>
<dbReference type="PRINTS" id="PR00237">
    <property type="entry name" value="GPCRRHODOPSN"/>
</dbReference>
<feature type="transmembrane region" description="Helical" evidence="9">
    <location>
        <begin position="275"/>
        <end position="295"/>
    </location>
</feature>
<keyword evidence="4 8" id="KW-0297">G-protein coupled receptor</keyword>
<dbReference type="Pfam" id="PF00001">
    <property type="entry name" value="7tm_1"/>
    <property type="match status" value="1"/>
</dbReference>
<dbReference type="AlphaFoldDB" id="A0A059NTC8"/>
<comment type="similarity">
    <text evidence="8">Belongs to the G-protein coupled receptor 1 family.</text>
</comment>
<feature type="domain" description="G-protein coupled receptors family 1 profile" evidence="10">
    <location>
        <begin position="35"/>
        <end position="292"/>
    </location>
</feature>
<feature type="transmembrane region" description="Helical" evidence="9">
    <location>
        <begin position="135"/>
        <end position="161"/>
    </location>
</feature>
<keyword evidence="2 8" id="KW-0812">Transmembrane</keyword>
<dbReference type="PROSITE" id="PS00237">
    <property type="entry name" value="G_PROTEIN_RECEP_F1_1"/>
    <property type="match status" value="1"/>
</dbReference>
<reference evidence="11" key="1">
    <citation type="journal article" date="2015" name="Sci. Rep.">
        <title>Cubozoan genome illuminates functional diversification of opsins and photoreceptor evolution.</title>
        <authorList>
            <person name="Liegertova M."/>
            <person name="Pergner J."/>
            <person name="Kozmikova I."/>
            <person name="Fabian P."/>
            <person name="Pombinho A.R."/>
            <person name="Strnad H."/>
            <person name="Paces J."/>
            <person name="Vlcek C."/>
            <person name="Bartunek P."/>
            <person name="Kozmik Z."/>
        </authorList>
    </citation>
    <scope>NUCLEOTIDE SEQUENCE</scope>
</reference>
<keyword evidence="7 8" id="KW-0807">Transducer</keyword>
<evidence type="ECO:0000259" key="10">
    <source>
        <dbReference type="PROSITE" id="PS50262"/>
    </source>
</evidence>
<organism evidence="11">
    <name type="scientific">Tripedalia cystophora</name>
    <name type="common">Mangrove box jellyfish</name>
    <dbReference type="NCBI Taxonomy" id="6141"/>
    <lineage>
        <taxon>Eukaryota</taxon>
        <taxon>Metazoa</taxon>
        <taxon>Cnidaria</taxon>
        <taxon>Cubozoa</taxon>
        <taxon>Carybdeida</taxon>
        <taxon>Tripedaliidae</taxon>
        <taxon>Tripedalia</taxon>
    </lineage>
</organism>
<dbReference type="PROSITE" id="PS50262">
    <property type="entry name" value="G_PROTEIN_RECEP_F1_2"/>
    <property type="match status" value="1"/>
</dbReference>
<evidence type="ECO:0000313" key="11">
    <source>
        <dbReference type="EMBL" id="AGB67504.1"/>
    </source>
</evidence>
<name>A0A059NTC8_TRICY</name>
<feature type="transmembrane region" description="Helical" evidence="9">
    <location>
        <begin position="56"/>
        <end position="74"/>
    </location>
</feature>
<keyword evidence="3 9" id="KW-1133">Transmembrane helix</keyword>
<feature type="transmembrane region" description="Helical" evidence="9">
    <location>
        <begin position="94"/>
        <end position="114"/>
    </location>
</feature>
<protein>
    <submittedName>
        <fullName evidence="11">C-like opsin</fullName>
    </submittedName>
</protein>
<evidence type="ECO:0000256" key="4">
    <source>
        <dbReference type="ARBA" id="ARBA00023040"/>
    </source>
</evidence>
<dbReference type="GO" id="GO:0004930">
    <property type="term" value="F:G protein-coupled receptor activity"/>
    <property type="evidence" value="ECO:0007669"/>
    <property type="project" value="UniProtKB-KW"/>
</dbReference>
<accession>A0A059NTC8</accession>
<feature type="transmembrane region" description="Helical" evidence="9">
    <location>
        <begin position="238"/>
        <end position="263"/>
    </location>
</feature>
<dbReference type="GO" id="GO:0016020">
    <property type="term" value="C:membrane"/>
    <property type="evidence" value="ECO:0007669"/>
    <property type="project" value="UniProtKB-SubCell"/>
</dbReference>
<keyword evidence="6 8" id="KW-0675">Receptor</keyword>